<keyword evidence="3 6" id="KW-0812">Transmembrane</keyword>
<comment type="caution">
    <text evidence="7">The sequence shown here is derived from an EMBL/GenBank/DDBJ whole genome shotgun (WGS) entry which is preliminary data.</text>
</comment>
<dbReference type="GeneID" id="78081905"/>
<organism evidence="7 8">
    <name type="scientific">Dysgonomonas mossii DSM 22836</name>
    <dbReference type="NCBI Taxonomy" id="742767"/>
    <lineage>
        <taxon>Bacteria</taxon>
        <taxon>Pseudomonadati</taxon>
        <taxon>Bacteroidota</taxon>
        <taxon>Bacteroidia</taxon>
        <taxon>Bacteroidales</taxon>
        <taxon>Dysgonomonadaceae</taxon>
        <taxon>Dysgonomonas</taxon>
    </lineage>
</organism>
<feature type="transmembrane region" description="Helical" evidence="6">
    <location>
        <begin position="7"/>
        <end position="25"/>
    </location>
</feature>
<evidence type="ECO:0000256" key="2">
    <source>
        <dbReference type="ARBA" id="ARBA00009773"/>
    </source>
</evidence>
<dbReference type="PANTHER" id="PTHR21716">
    <property type="entry name" value="TRANSMEMBRANE PROTEIN"/>
    <property type="match status" value="1"/>
</dbReference>
<dbReference type="HOGENOM" id="CLU_041771_0_0_10"/>
<keyword evidence="4 6" id="KW-1133">Transmembrane helix</keyword>
<gene>
    <name evidence="7" type="ORF">HMPREF9456_01247</name>
</gene>
<protein>
    <recommendedName>
        <fullName evidence="9">AI-2E family transporter</fullName>
    </recommendedName>
</protein>
<feature type="transmembrane region" description="Helical" evidence="6">
    <location>
        <begin position="197"/>
        <end position="218"/>
    </location>
</feature>
<dbReference type="GO" id="GO:0016020">
    <property type="term" value="C:membrane"/>
    <property type="evidence" value="ECO:0007669"/>
    <property type="project" value="UniProtKB-SubCell"/>
</dbReference>
<evidence type="ECO:0000256" key="4">
    <source>
        <dbReference type="ARBA" id="ARBA00022989"/>
    </source>
</evidence>
<reference evidence="7 8" key="1">
    <citation type="submission" date="2011-04" db="EMBL/GenBank/DDBJ databases">
        <title>The Genome Sequence of Dysgonomonas mossii DSM 22836.</title>
        <authorList>
            <consortium name="The Broad Institute Genome Sequencing Platform"/>
            <person name="Earl A."/>
            <person name="Ward D."/>
            <person name="Feldgarden M."/>
            <person name="Gevers D."/>
            <person name="Pudlo N."/>
            <person name="Martens E."/>
            <person name="Allen-Vercoe E."/>
            <person name="Young S.K."/>
            <person name="Zeng Q."/>
            <person name="Gargeya S."/>
            <person name="Fitzgerald M."/>
            <person name="Haas B."/>
            <person name="Abouelleil A."/>
            <person name="Alvarado L."/>
            <person name="Arachchi H.M."/>
            <person name="Berlin A."/>
            <person name="Brown A."/>
            <person name="Chapman S.B."/>
            <person name="Chen Z."/>
            <person name="Dunbar C."/>
            <person name="Freedman E."/>
            <person name="Gearin G."/>
            <person name="Gellesch M."/>
            <person name="Goldberg J."/>
            <person name="Griggs A."/>
            <person name="Gujja S."/>
            <person name="Heiman D."/>
            <person name="Howarth C."/>
            <person name="Larson L."/>
            <person name="Lui A."/>
            <person name="MacDonald P.J.P."/>
            <person name="Mehta T."/>
            <person name="Montmayeur A."/>
            <person name="Murphy C."/>
            <person name="Neiman D."/>
            <person name="Pearson M."/>
            <person name="Priest M."/>
            <person name="Roberts A."/>
            <person name="Saif S."/>
            <person name="Shea T."/>
            <person name="Shenoy N."/>
            <person name="Sisk P."/>
            <person name="Stolte C."/>
            <person name="Sykes S."/>
            <person name="Yandava C."/>
            <person name="Wortman J."/>
            <person name="Nusbaum C."/>
            <person name="Birren B."/>
        </authorList>
    </citation>
    <scope>NUCLEOTIDE SEQUENCE [LARGE SCALE GENOMIC DNA]</scope>
    <source>
        <strain evidence="7 8">DSM 22836</strain>
    </source>
</reference>
<name>F8WZ46_9BACT</name>
<feature type="transmembrane region" description="Helical" evidence="6">
    <location>
        <begin position="224"/>
        <end position="246"/>
    </location>
</feature>
<accession>F8WZ46</accession>
<evidence type="ECO:0000256" key="5">
    <source>
        <dbReference type="ARBA" id="ARBA00023136"/>
    </source>
</evidence>
<dbReference type="Proteomes" id="UP000006420">
    <property type="component" value="Unassembled WGS sequence"/>
</dbReference>
<dbReference type="PANTHER" id="PTHR21716:SF4">
    <property type="entry name" value="TRANSMEMBRANE PROTEIN 245"/>
    <property type="match status" value="1"/>
</dbReference>
<sequence>MENIKAQYWKYSLIILILFIAVVLFRELAPFMSGVLGASTIYVMVRGQMRYLTQKKNLGRALSAILIVIEAILCFLIPISVAVWLLVGELNNINLDPSSYISGIQHFNELIQQKTGYNVLSSENLISAASYLPKIGQILLDSVSSFIINSLVLVFVLYFMLIGGERMEKYLFSLLPFDDDNKKSVIHSVKMMVTSNAIGIPLLAIIQGVVATIGYIIFDAPSPILFGFLTCFATIIPLIGTSLIWFPLAVYLALTGDWFNAIGLAIYALIVISNSDNLIRFILQKKMADTHPLITVFGVIIGLTLFGFWGVIFGPLLLSVFILCIDIFKREYLDEKDTAMTIDDYKDDENLNL</sequence>
<evidence type="ECO:0000313" key="8">
    <source>
        <dbReference type="Proteomes" id="UP000006420"/>
    </source>
</evidence>
<comment type="similarity">
    <text evidence="2">Belongs to the autoinducer-2 exporter (AI-2E) (TC 2.A.86) family.</text>
</comment>
<dbReference type="AlphaFoldDB" id="F8WZ46"/>
<evidence type="ECO:0008006" key="9">
    <source>
        <dbReference type="Google" id="ProtNLM"/>
    </source>
</evidence>
<feature type="transmembrane region" description="Helical" evidence="6">
    <location>
        <begin position="143"/>
        <end position="162"/>
    </location>
</feature>
<evidence type="ECO:0000256" key="3">
    <source>
        <dbReference type="ARBA" id="ARBA00022692"/>
    </source>
</evidence>
<dbReference type="STRING" id="742767.HMPREF9456_01247"/>
<evidence type="ECO:0000256" key="6">
    <source>
        <dbReference type="SAM" id="Phobius"/>
    </source>
</evidence>
<feature type="transmembrane region" description="Helical" evidence="6">
    <location>
        <begin position="258"/>
        <end position="275"/>
    </location>
</feature>
<proteinExistence type="inferred from homology"/>
<dbReference type="Pfam" id="PF01594">
    <property type="entry name" value="AI-2E_transport"/>
    <property type="match status" value="1"/>
</dbReference>
<dbReference type="RefSeq" id="WP_006842618.1">
    <property type="nucleotide sequence ID" value="NZ_AQWJ01000002.1"/>
</dbReference>
<keyword evidence="5 6" id="KW-0472">Membrane</keyword>
<dbReference type="OrthoDB" id="9773730at2"/>
<feature type="transmembrane region" description="Helical" evidence="6">
    <location>
        <begin position="295"/>
        <end position="328"/>
    </location>
</feature>
<evidence type="ECO:0000313" key="7">
    <source>
        <dbReference type="EMBL" id="EGK04219.1"/>
    </source>
</evidence>
<dbReference type="InterPro" id="IPR002549">
    <property type="entry name" value="AI-2E-like"/>
</dbReference>
<dbReference type="eggNOG" id="COG0628">
    <property type="taxonomic scope" value="Bacteria"/>
</dbReference>
<feature type="transmembrane region" description="Helical" evidence="6">
    <location>
        <begin position="31"/>
        <end position="49"/>
    </location>
</feature>
<keyword evidence="8" id="KW-1185">Reference proteome</keyword>
<feature type="transmembrane region" description="Helical" evidence="6">
    <location>
        <begin position="61"/>
        <end position="87"/>
    </location>
</feature>
<comment type="subcellular location">
    <subcellularLocation>
        <location evidence="1">Membrane</location>
        <topology evidence="1">Multi-pass membrane protein</topology>
    </subcellularLocation>
</comment>
<dbReference type="EMBL" id="ADLW01000004">
    <property type="protein sequence ID" value="EGK04219.1"/>
    <property type="molecule type" value="Genomic_DNA"/>
</dbReference>
<evidence type="ECO:0000256" key="1">
    <source>
        <dbReference type="ARBA" id="ARBA00004141"/>
    </source>
</evidence>